<keyword evidence="2" id="KW-1185">Reference proteome</keyword>
<protein>
    <submittedName>
        <fullName evidence="1">Uncharacterized protein</fullName>
    </submittedName>
</protein>
<gene>
    <name evidence="1" type="ORF">FAES_0149</name>
</gene>
<name>I0K210_9BACT</name>
<accession>I0K210</accession>
<dbReference type="EMBL" id="HE796683">
    <property type="protein sequence ID" value="CCG98163.1"/>
    <property type="molecule type" value="Genomic_DNA"/>
</dbReference>
<dbReference type="Proteomes" id="UP000011058">
    <property type="component" value="Chromosome"/>
</dbReference>
<evidence type="ECO:0000313" key="2">
    <source>
        <dbReference type="Proteomes" id="UP000011058"/>
    </source>
</evidence>
<reference evidence="1 2" key="1">
    <citation type="journal article" date="2012" name="J. Bacteriol.">
        <title>Genome Sequence of Fibrella aestuarina BUZ 2T, a Filamentous Marine Bacterium.</title>
        <authorList>
            <person name="Filippini M."/>
            <person name="Qi W."/>
            <person name="Blom J."/>
            <person name="Goesmann A."/>
            <person name="Smits T.H."/>
            <person name="Bagheri H.C."/>
        </authorList>
    </citation>
    <scope>NUCLEOTIDE SEQUENCE [LARGE SCALE GENOMIC DNA]</scope>
    <source>
        <strain evidence="2">BUZ 2T</strain>
    </source>
</reference>
<organism evidence="1 2">
    <name type="scientific">Fibrella aestuarina BUZ 2</name>
    <dbReference type="NCBI Taxonomy" id="1166018"/>
    <lineage>
        <taxon>Bacteria</taxon>
        <taxon>Pseudomonadati</taxon>
        <taxon>Bacteroidota</taxon>
        <taxon>Cytophagia</taxon>
        <taxon>Cytophagales</taxon>
        <taxon>Spirosomataceae</taxon>
        <taxon>Fibrella</taxon>
    </lineage>
</organism>
<dbReference type="KEGG" id="fae:FAES_0149"/>
<sequence length="38" mass="4267">MVMALFVEDGQRLLPSTYSIKRHRSRSGLISTVYPSGI</sequence>
<evidence type="ECO:0000313" key="1">
    <source>
        <dbReference type="EMBL" id="CCG98163.1"/>
    </source>
</evidence>
<dbReference type="HOGENOM" id="CLU_3328131_0_0_10"/>
<dbReference type="AlphaFoldDB" id="I0K210"/>
<proteinExistence type="predicted"/>